<accession>A0AA38MTX9</accession>
<evidence type="ECO:0000313" key="2">
    <source>
        <dbReference type="Proteomes" id="UP001168821"/>
    </source>
</evidence>
<organism evidence="1 2">
    <name type="scientific">Zophobas morio</name>
    <dbReference type="NCBI Taxonomy" id="2755281"/>
    <lineage>
        <taxon>Eukaryota</taxon>
        <taxon>Metazoa</taxon>
        <taxon>Ecdysozoa</taxon>
        <taxon>Arthropoda</taxon>
        <taxon>Hexapoda</taxon>
        <taxon>Insecta</taxon>
        <taxon>Pterygota</taxon>
        <taxon>Neoptera</taxon>
        <taxon>Endopterygota</taxon>
        <taxon>Coleoptera</taxon>
        <taxon>Polyphaga</taxon>
        <taxon>Cucujiformia</taxon>
        <taxon>Tenebrionidae</taxon>
        <taxon>Zophobas</taxon>
    </lineage>
</organism>
<protein>
    <submittedName>
        <fullName evidence="1">Uncharacterized protein</fullName>
    </submittedName>
</protein>
<evidence type="ECO:0000313" key="1">
    <source>
        <dbReference type="EMBL" id="KAJ3666863.1"/>
    </source>
</evidence>
<reference evidence="1" key="1">
    <citation type="journal article" date="2023" name="G3 (Bethesda)">
        <title>Whole genome assemblies of Zophobas morio and Tenebrio molitor.</title>
        <authorList>
            <person name="Kaur S."/>
            <person name="Stinson S.A."/>
            <person name="diCenzo G.C."/>
        </authorList>
    </citation>
    <scope>NUCLEOTIDE SEQUENCE</scope>
    <source>
        <strain evidence="1">QUZm001</strain>
    </source>
</reference>
<name>A0AA38MTX9_9CUCU</name>
<proteinExistence type="predicted"/>
<keyword evidence="2" id="KW-1185">Reference proteome</keyword>
<dbReference type="Proteomes" id="UP001168821">
    <property type="component" value="Unassembled WGS sequence"/>
</dbReference>
<comment type="caution">
    <text evidence="1">The sequence shown here is derived from an EMBL/GenBank/DDBJ whole genome shotgun (WGS) entry which is preliminary data.</text>
</comment>
<gene>
    <name evidence="1" type="ORF">Zmor_002291</name>
</gene>
<dbReference type="AlphaFoldDB" id="A0AA38MTX9"/>
<sequence length="75" mass="9047">MVKMVHFCNECGQTEDTIQCSNEEIEEDNREEVEEKLGQQPDERNIIRIMTESRKNWITVETFLEEIIERKENEE</sequence>
<dbReference type="EMBL" id="JALNTZ010000001">
    <property type="protein sequence ID" value="KAJ3666863.1"/>
    <property type="molecule type" value="Genomic_DNA"/>
</dbReference>